<dbReference type="NCBIfam" id="TIGR00756">
    <property type="entry name" value="PPR"/>
    <property type="match status" value="2"/>
</dbReference>
<proteinExistence type="predicted"/>
<dbReference type="Proteomes" id="UP000825935">
    <property type="component" value="Chromosome 31"/>
</dbReference>
<dbReference type="EMBL" id="CM035436">
    <property type="protein sequence ID" value="KAH7288994.1"/>
    <property type="molecule type" value="Genomic_DNA"/>
</dbReference>
<gene>
    <name evidence="3" type="ORF">KP509_31G052700</name>
</gene>
<dbReference type="AlphaFoldDB" id="A0A8T2R084"/>
<dbReference type="InterPro" id="IPR002885">
    <property type="entry name" value="PPR_rpt"/>
</dbReference>
<reference evidence="3" key="1">
    <citation type="submission" date="2021-08" db="EMBL/GenBank/DDBJ databases">
        <title>WGS assembly of Ceratopteris richardii.</title>
        <authorList>
            <person name="Marchant D.B."/>
            <person name="Chen G."/>
            <person name="Jenkins J."/>
            <person name="Shu S."/>
            <person name="Leebens-Mack J."/>
            <person name="Grimwood J."/>
            <person name="Schmutz J."/>
            <person name="Soltis P."/>
            <person name="Soltis D."/>
            <person name="Chen Z.-H."/>
        </authorList>
    </citation>
    <scope>NUCLEOTIDE SEQUENCE</scope>
    <source>
        <strain evidence="3">Whitten #5841</strain>
        <tissue evidence="3">Leaf</tissue>
    </source>
</reference>
<sequence length="681" mass="77672">MSRNGLFNLMQSIKTFNHIEHLCSPFNILFNVQETGSSIIYSYELLSIGRGIIRGFITCDDQGLCNADKSGRLYDQSRTIGSTENIEEVFTRKIPPANDRIVCTSCNISLAGEPTLVQRTDKECADYVQMSSSHGIVGGDVEGQKDLPLSGKDCEDQGVGSDFYEEVKVTAEAGEPLMPRSLLDLQLEDFIHMENKMGHLLWQKFRAAAALKGGFTCESVLTAWLKEGNIASRDALVYCVLAFRSWKKEKRALELFSWVMTENVFEMSDVDHSIYLDLVAKVDCCKKASQYLLRIPKQLQSNVVYSVLFAAYLEHGKESSAKRLLLQVRALDLGDQIFLFNQLLAFYKGKGRISEVANLLKEMEDTGVQANLSTYNIILDLRARKGDISGMRKLWKHLEEVKIAPDAASYALLAKGYMKAGLWDRACRAVKEIETIPFSRKRVVYRWLLKLHAQLNRADDLERIWNMLKDVSKLSIDDYSIMVECLGKADEVERAEEIFKEGVHSFGIKRLHQYHTLISVLLDHGRMEKVEALVKEMMRCPFNLGSATYHQLIELYAKSGDQEKAMQTLQKAQNASKIFSGQKPWYISYLTLLEMFGRKGDIERAELIVRDLKHSGYPCGFRIYNALLMAYVKARKMPHGFLDRMRADGAIPNSQMRKELNKVMDNRRELYQMNGARRYLF</sequence>
<dbReference type="PANTHER" id="PTHR45717">
    <property type="entry name" value="OS12G0527900 PROTEIN"/>
    <property type="match status" value="1"/>
</dbReference>
<evidence type="ECO:0000313" key="4">
    <source>
        <dbReference type="Proteomes" id="UP000825935"/>
    </source>
</evidence>
<keyword evidence="4" id="KW-1185">Reference proteome</keyword>
<dbReference type="Pfam" id="PF13812">
    <property type="entry name" value="PPR_3"/>
    <property type="match status" value="1"/>
</dbReference>
<dbReference type="InterPro" id="IPR011990">
    <property type="entry name" value="TPR-like_helical_dom_sf"/>
</dbReference>
<feature type="repeat" description="PPR" evidence="2">
    <location>
        <begin position="371"/>
        <end position="405"/>
    </location>
</feature>
<dbReference type="GO" id="GO:0005739">
    <property type="term" value="C:mitochondrion"/>
    <property type="evidence" value="ECO:0007669"/>
    <property type="project" value="TreeGrafter"/>
</dbReference>
<dbReference type="GO" id="GO:0003729">
    <property type="term" value="F:mRNA binding"/>
    <property type="evidence" value="ECO:0007669"/>
    <property type="project" value="UniProtKB-ARBA"/>
</dbReference>
<evidence type="ECO:0000256" key="1">
    <source>
        <dbReference type="ARBA" id="ARBA00022737"/>
    </source>
</evidence>
<accession>A0A8T2R084</accession>
<evidence type="ECO:0000256" key="2">
    <source>
        <dbReference type="PROSITE-ProRule" id="PRU00708"/>
    </source>
</evidence>
<dbReference type="PROSITE" id="PS51375">
    <property type="entry name" value="PPR"/>
    <property type="match status" value="1"/>
</dbReference>
<dbReference type="OrthoDB" id="185373at2759"/>
<dbReference type="EMBL" id="CM035436">
    <property type="protein sequence ID" value="KAH7288995.1"/>
    <property type="molecule type" value="Genomic_DNA"/>
</dbReference>
<dbReference type="EMBL" id="CM035436">
    <property type="protein sequence ID" value="KAH7288993.1"/>
    <property type="molecule type" value="Genomic_DNA"/>
</dbReference>
<evidence type="ECO:0008006" key="5">
    <source>
        <dbReference type="Google" id="ProtNLM"/>
    </source>
</evidence>
<comment type="caution">
    <text evidence="3">The sequence shown here is derived from an EMBL/GenBank/DDBJ whole genome shotgun (WGS) entry which is preliminary data.</text>
</comment>
<protein>
    <recommendedName>
        <fullName evidence="5">Pentatricopeptide repeat-containing protein</fullName>
    </recommendedName>
</protein>
<organism evidence="3 4">
    <name type="scientific">Ceratopteris richardii</name>
    <name type="common">Triangle waterfern</name>
    <dbReference type="NCBI Taxonomy" id="49495"/>
    <lineage>
        <taxon>Eukaryota</taxon>
        <taxon>Viridiplantae</taxon>
        <taxon>Streptophyta</taxon>
        <taxon>Embryophyta</taxon>
        <taxon>Tracheophyta</taxon>
        <taxon>Polypodiopsida</taxon>
        <taxon>Polypodiidae</taxon>
        <taxon>Polypodiales</taxon>
        <taxon>Pteridineae</taxon>
        <taxon>Pteridaceae</taxon>
        <taxon>Parkerioideae</taxon>
        <taxon>Ceratopteris</taxon>
    </lineage>
</organism>
<dbReference type="Gene3D" id="1.25.40.10">
    <property type="entry name" value="Tetratricopeptide repeat domain"/>
    <property type="match status" value="4"/>
</dbReference>
<evidence type="ECO:0000313" key="3">
    <source>
        <dbReference type="EMBL" id="KAH7288993.1"/>
    </source>
</evidence>
<dbReference type="Pfam" id="PF01535">
    <property type="entry name" value="PPR"/>
    <property type="match status" value="3"/>
</dbReference>
<dbReference type="OMA" id="CISETHG"/>
<name>A0A8T2R084_CERRI</name>
<dbReference type="SUPFAM" id="SSF48452">
    <property type="entry name" value="TPR-like"/>
    <property type="match status" value="1"/>
</dbReference>
<keyword evidence="1" id="KW-0677">Repeat</keyword>
<dbReference type="PANTHER" id="PTHR45717:SF15">
    <property type="entry name" value="AGL218WP"/>
    <property type="match status" value="1"/>
</dbReference>